<accession>A0A285U4G5</accession>
<feature type="transmembrane region" description="Helical" evidence="6">
    <location>
        <begin position="292"/>
        <end position="311"/>
    </location>
</feature>
<dbReference type="PRINTS" id="PR01035">
    <property type="entry name" value="TCRTETA"/>
</dbReference>
<dbReference type="Proteomes" id="UP000219167">
    <property type="component" value="Unassembled WGS sequence"/>
</dbReference>
<keyword evidence="2" id="KW-0813">Transport</keyword>
<evidence type="ECO:0000256" key="3">
    <source>
        <dbReference type="ARBA" id="ARBA00022692"/>
    </source>
</evidence>
<feature type="transmembrane region" description="Helical" evidence="6">
    <location>
        <begin position="351"/>
        <end position="375"/>
    </location>
</feature>
<feature type="transmembrane region" description="Helical" evidence="6">
    <location>
        <begin position="317"/>
        <end position="339"/>
    </location>
</feature>
<reference evidence="8 9" key="1">
    <citation type="submission" date="2017-08" db="EMBL/GenBank/DDBJ databases">
        <authorList>
            <person name="de Groot N.N."/>
        </authorList>
    </citation>
    <scope>NUCLEOTIDE SEQUENCE [LARGE SCALE GENOMIC DNA]</scope>
    <source>
        <strain evidence="8 9">JC85</strain>
    </source>
</reference>
<feature type="transmembrane region" description="Helical" evidence="6">
    <location>
        <begin position="51"/>
        <end position="73"/>
    </location>
</feature>
<dbReference type="InterPro" id="IPR036259">
    <property type="entry name" value="MFS_trans_sf"/>
</dbReference>
<dbReference type="EMBL" id="OBQD01000003">
    <property type="protein sequence ID" value="SOC36719.1"/>
    <property type="molecule type" value="Genomic_DNA"/>
</dbReference>
<evidence type="ECO:0000256" key="2">
    <source>
        <dbReference type="ARBA" id="ARBA00022448"/>
    </source>
</evidence>
<feature type="transmembrane region" description="Helical" evidence="6">
    <location>
        <begin position="85"/>
        <end position="108"/>
    </location>
</feature>
<dbReference type="InterPro" id="IPR011701">
    <property type="entry name" value="MFS"/>
</dbReference>
<gene>
    <name evidence="8" type="ORF">SAMN05892877_10357</name>
</gene>
<dbReference type="GO" id="GO:0016020">
    <property type="term" value="C:membrane"/>
    <property type="evidence" value="ECO:0007669"/>
    <property type="project" value="UniProtKB-SubCell"/>
</dbReference>
<proteinExistence type="predicted"/>
<feature type="domain" description="Major facilitator superfamily (MFS) profile" evidence="7">
    <location>
        <begin position="13"/>
        <end position="404"/>
    </location>
</feature>
<dbReference type="PANTHER" id="PTHR23504:SF15">
    <property type="entry name" value="MAJOR FACILITATOR SUPERFAMILY (MFS) PROFILE DOMAIN-CONTAINING PROTEIN"/>
    <property type="match status" value="1"/>
</dbReference>
<evidence type="ECO:0000256" key="1">
    <source>
        <dbReference type="ARBA" id="ARBA00004141"/>
    </source>
</evidence>
<keyword evidence="5 6" id="KW-0472">Membrane</keyword>
<dbReference type="GO" id="GO:0022857">
    <property type="term" value="F:transmembrane transporter activity"/>
    <property type="evidence" value="ECO:0007669"/>
    <property type="project" value="InterPro"/>
</dbReference>
<comment type="subcellular location">
    <subcellularLocation>
        <location evidence="1">Membrane</location>
        <topology evidence="1">Multi-pass membrane protein</topology>
    </subcellularLocation>
</comment>
<dbReference type="PANTHER" id="PTHR23504">
    <property type="entry name" value="MAJOR FACILITATOR SUPERFAMILY DOMAIN-CONTAINING PROTEIN 10"/>
    <property type="match status" value="1"/>
</dbReference>
<dbReference type="InterPro" id="IPR020846">
    <property type="entry name" value="MFS_dom"/>
</dbReference>
<evidence type="ECO:0000256" key="4">
    <source>
        <dbReference type="ARBA" id="ARBA00022989"/>
    </source>
</evidence>
<dbReference type="Gene3D" id="1.20.1250.20">
    <property type="entry name" value="MFS general substrate transporter like domains"/>
    <property type="match status" value="1"/>
</dbReference>
<feature type="transmembrane region" description="Helical" evidence="6">
    <location>
        <begin position="226"/>
        <end position="250"/>
    </location>
</feature>
<feature type="transmembrane region" description="Helical" evidence="6">
    <location>
        <begin position="381"/>
        <end position="398"/>
    </location>
</feature>
<evidence type="ECO:0000313" key="8">
    <source>
        <dbReference type="EMBL" id="SOC36719.1"/>
    </source>
</evidence>
<organism evidence="8 9">
    <name type="scientific">Rhizobium subbaraonis</name>
    <dbReference type="NCBI Taxonomy" id="908946"/>
    <lineage>
        <taxon>Bacteria</taxon>
        <taxon>Pseudomonadati</taxon>
        <taxon>Pseudomonadota</taxon>
        <taxon>Alphaproteobacteria</taxon>
        <taxon>Hyphomicrobiales</taxon>
        <taxon>Rhizobiaceae</taxon>
        <taxon>Rhizobium/Agrobacterium group</taxon>
        <taxon>Rhizobium</taxon>
    </lineage>
</organism>
<dbReference type="SUPFAM" id="SSF103473">
    <property type="entry name" value="MFS general substrate transporter"/>
    <property type="match status" value="1"/>
</dbReference>
<keyword evidence="9" id="KW-1185">Reference proteome</keyword>
<dbReference type="PROSITE" id="PS50850">
    <property type="entry name" value="MFS"/>
    <property type="match status" value="1"/>
</dbReference>
<sequence length="412" mass="42607">MDLAEPTRLSWSALSAVLVAMFAITVGYGVALPILPFLIEQIAGRSTPKALSWHTGLLTGVYIIAIFVGAPVWGRISDRCGRKPIILMGLLGFAATSGLFAITASLPLLYLGRFLAGFFAAAITPVAYALIGDYAPSKEWRAHRFALINIAGTAGFFIGPLLGGLAVRVAGSLWTLPPDSSLAMPLLTATGLAVIAAVLVLFLLPSGTRRESGDAPTDATQLERRAMLRLLAIALVTALAIGVFEVGLALRGKVLGLDAAHIGIMFAECSLVMAVVQALVFSPLIKPELTRWFIAPGLATLAIGLVVVSVVSTSVLMSVAVALVAASAGMLSPVATYWASFGIPTSQGAQLGRMTAAASFGQALGSVAGGALFNLPILPDASFVLAALLVLGTLLASIRLPRLLMPEPAASR</sequence>
<feature type="transmembrane region" description="Helical" evidence="6">
    <location>
        <begin position="262"/>
        <end position="285"/>
    </location>
</feature>
<evidence type="ECO:0000256" key="6">
    <source>
        <dbReference type="SAM" id="Phobius"/>
    </source>
</evidence>
<dbReference type="OrthoDB" id="9764259at2"/>
<feature type="transmembrane region" description="Helical" evidence="6">
    <location>
        <begin position="147"/>
        <end position="170"/>
    </location>
</feature>
<feature type="transmembrane region" description="Helical" evidence="6">
    <location>
        <begin position="182"/>
        <end position="205"/>
    </location>
</feature>
<name>A0A285U4G5_9HYPH</name>
<evidence type="ECO:0000259" key="7">
    <source>
        <dbReference type="PROSITE" id="PS50850"/>
    </source>
</evidence>
<protein>
    <submittedName>
        <fullName evidence="8">Predicted MFS family arabinose efflux permease</fullName>
    </submittedName>
</protein>
<dbReference type="InterPro" id="IPR001958">
    <property type="entry name" value="Tet-R_TetA/multi-R_MdtG-like"/>
</dbReference>
<feature type="transmembrane region" description="Helical" evidence="6">
    <location>
        <begin position="12"/>
        <end position="39"/>
    </location>
</feature>
<dbReference type="Pfam" id="PF07690">
    <property type="entry name" value="MFS_1"/>
    <property type="match status" value="1"/>
</dbReference>
<dbReference type="RefSeq" id="WP_077546192.1">
    <property type="nucleotide sequence ID" value="NZ_OBQD01000003.1"/>
</dbReference>
<keyword evidence="4 6" id="KW-1133">Transmembrane helix</keyword>
<evidence type="ECO:0000256" key="5">
    <source>
        <dbReference type="ARBA" id="ARBA00023136"/>
    </source>
</evidence>
<keyword evidence="3 6" id="KW-0812">Transmembrane</keyword>
<dbReference type="AlphaFoldDB" id="A0A285U4G5"/>
<evidence type="ECO:0000313" key="9">
    <source>
        <dbReference type="Proteomes" id="UP000219167"/>
    </source>
</evidence>
<feature type="transmembrane region" description="Helical" evidence="6">
    <location>
        <begin position="114"/>
        <end position="135"/>
    </location>
</feature>